<dbReference type="NCBIfam" id="TIGR00585">
    <property type="entry name" value="mutl"/>
    <property type="match status" value="1"/>
</dbReference>
<feature type="compositionally biased region" description="Acidic residues" evidence="3">
    <location>
        <begin position="623"/>
        <end position="641"/>
    </location>
</feature>
<dbReference type="Pfam" id="PF08676">
    <property type="entry name" value="MutL_C"/>
    <property type="match status" value="1"/>
</dbReference>
<dbReference type="Pfam" id="PF13589">
    <property type="entry name" value="HATPase_c_3"/>
    <property type="match status" value="1"/>
</dbReference>
<feature type="compositionally biased region" description="Basic and acidic residues" evidence="3">
    <location>
        <begin position="523"/>
        <end position="540"/>
    </location>
</feature>
<reference evidence="6 7" key="1">
    <citation type="journal article" name="Sci. Rep.">
        <title>Telomere-to-telomere assembled and centromere annotated genomes of the two main subspecies of the button mushroom Agaricus bisporus reveal especially polymorphic chromosome ends.</title>
        <authorList>
            <person name="Sonnenberg A.S.M."/>
            <person name="Sedaghat-Telgerd N."/>
            <person name="Lavrijssen B."/>
            <person name="Ohm R.A."/>
            <person name="Hendrickx P.M."/>
            <person name="Scholtmeijer K."/>
            <person name="Baars J.J.P."/>
            <person name="van Peer A."/>
        </authorList>
    </citation>
    <scope>NUCLEOTIDE SEQUENCE [LARGE SCALE GENOMIC DNA]</scope>
    <source>
        <strain evidence="6 7">H119_p4</strain>
    </source>
</reference>
<dbReference type="SMART" id="SM00853">
    <property type="entry name" value="MutL_C"/>
    <property type="match status" value="1"/>
</dbReference>
<evidence type="ECO:0008006" key="8">
    <source>
        <dbReference type="Google" id="ProtNLM"/>
    </source>
</evidence>
<sequence length="975" mass="108305">MSKNDVTQSSIKPIDKTSVHRITSGQVVIDIQTAVKELIENSLDAGATNIDVRFKQYGLTSIEVVDNGSGIAEKDHEVIGLKHHTSKLSTYTDLAELHTFGFRGEALSSLCALCQSVQVTTSTQSPVGHCLDLDASGRIKSQKTVARPKGTTVTLKGLFQPLPVRRKELERNIKREFAKALGLLNAYALLPCTVEPGIRLNVSNQPDKGAKSQVLTTQGTPSMRASVSTLWGPKALDNVVDLDLRLEVERERGNKRTISQALPLTDDEPLQIRVRGLISKFSVSCGRTGTDRQFFYVNGRPCTLNKVQKAFNEVYRSFNPNQSAFIVADFVIPTAACDVNVSPDKRTIFLHSESNLIAALKAALERNFNPERSTFEVTSSQAKTVQTSLKEVTQSVKGTTTNTPRPCHHSDSSDDPTEDSAIYTSSPTIISTSSTNVNCSDQPSIGASKVPLFIPDPDDDIVPESVVEAPRNLGRELPIPHLPKRSGHRDDQNQENDQEVVIDTTRASWNRQLPSSPATMSKQRVDNDQSRQNERQKEFLQESDPAEAEGHPRKKHKCNTETLIPWLSVKPTSSTREKSRIDPEVQGSAPLARPTTVPEKVRQGKLTMHNFLSGFASQNDGSLDVEDVEDAEVENDEEEGERVEIAEGTEERSDDEMTVEQSVITPSSEVVTRVGKESNLSVANRDVGDDVTQVEDLDTLMDLSPAKQKHLASIILEVDETPQAEIIRSGGDNDVALRFDIDQVRSHWCKIAESASTHRSPLPHEDLEGLKDAGLSNTNNEDKAAEVLSRIIDKSDFSEMELVGQFNHGFIITRRRKLDSSSSGVMDDLFIVDQHAADEKYNFETLQQTTNIQSQTLFRSRPLELTASEELIKSTVFDTKDLEELINLMQDRPNGSMVRCSKARAMFAMRACRKSVMIGTSLNRHQMLNIVRHMGTIDQPWNCPHGRPTMRHLADLWDVERQKKKVDWVRLITAL</sequence>
<feature type="region of interest" description="Disordered" evidence="3">
    <location>
        <begin position="617"/>
        <end position="656"/>
    </location>
</feature>
<protein>
    <recommendedName>
        <fullName evidence="8">DNA mismatch repair protein MutL</fullName>
    </recommendedName>
</protein>
<dbReference type="SUPFAM" id="SSF55874">
    <property type="entry name" value="ATPase domain of HSP90 chaperone/DNA topoisomerase II/histidine kinase"/>
    <property type="match status" value="1"/>
</dbReference>
<organism evidence="6 7">
    <name type="scientific">Agaricus bisporus var. burnettii</name>
    <dbReference type="NCBI Taxonomy" id="192524"/>
    <lineage>
        <taxon>Eukaryota</taxon>
        <taxon>Fungi</taxon>
        <taxon>Dikarya</taxon>
        <taxon>Basidiomycota</taxon>
        <taxon>Agaricomycotina</taxon>
        <taxon>Agaricomycetes</taxon>
        <taxon>Agaricomycetidae</taxon>
        <taxon>Agaricales</taxon>
        <taxon>Agaricineae</taxon>
        <taxon>Agaricaceae</taxon>
        <taxon>Agaricus</taxon>
    </lineage>
</organism>
<feature type="region of interest" description="Disordered" evidence="3">
    <location>
        <begin position="571"/>
        <end position="598"/>
    </location>
</feature>
<gene>
    <name evidence="6" type="ORF">Agabi119p4_10100</name>
</gene>
<feature type="region of interest" description="Disordered" evidence="3">
    <location>
        <begin position="373"/>
        <end position="423"/>
    </location>
</feature>
<dbReference type="SUPFAM" id="SSF118116">
    <property type="entry name" value="DNA mismatch repair protein MutL"/>
    <property type="match status" value="1"/>
</dbReference>
<feature type="compositionally biased region" description="Polar residues" evidence="3">
    <location>
        <begin position="373"/>
        <end position="404"/>
    </location>
</feature>
<proteinExistence type="inferred from homology"/>
<dbReference type="InterPro" id="IPR037198">
    <property type="entry name" value="MutL_C_sf"/>
</dbReference>
<dbReference type="InterPro" id="IPR014790">
    <property type="entry name" value="MutL_C"/>
</dbReference>
<feature type="domain" description="MutL C-terminal dimerisation" evidence="4">
    <location>
        <begin position="802"/>
        <end position="922"/>
    </location>
</feature>
<feature type="region of interest" description="Disordered" evidence="3">
    <location>
        <begin position="472"/>
        <end position="558"/>
    </location>
</feature>
<dbReference type="InterPro" id="IPR013507">
    <property type="entry name" value="DNA_mismatch_S5_2-like"/>
</dbReference>
<evidence type="ECO:0000313" key="6">
    <source>
        <dbReference type="EMBL" id="KAF7760691.1"/>
    </source>
</evidence>
<comment type="caution">
    <text evidence="6">The sequence shown here is derived from an EMBL/GenBank/DDBJ whole genome shotgun (WGS) entry which is preliminary data.</text>
</comment>
<dbReference type="InterPro" id="IPR038973">
    <property type="entry name" value="MutL/Mlh/Pms-like"/>
</dbReference>
<dbReference type="GO" id="GO:0005524">
    <property type="term" value="F:ATP binding"/>
    <property type="evidence" value="ECO:0007669"/>
    <property type="project" value="InterPro"/>
</dbReference>
<feature type="domain" description="DNA mismatch repair protein S5" evidence="5">
    <location>
        <begin position="227"/>
        <end position="369"/>
    </location>
</feature>
<dbReference type="PROSITE" id="PS00058">
    <property type="entry name" value="DNA_MISMATCH_REPAIR_1"/>
    <property type="match status" value="1"/>
</dbReference>
<evidence type="ECO:0000256" key="3">
    <source>
        <dbReference type="SAM" id="MobiDB-lite"/>
    </source>
</evidence>
<dbReference type="Gene3D" id="3.30.565.10">
    <property type="entry name" value="Histidine kinase-like ATPase, C-terminal domain"/>
    <property type="match status" value="1"/>
</dbReference>
<dbReference type="InterPro" id="IPR036890">
    <property type="entry name" value="HATPase_C_sf"/>
</dbReference>
<dbReference type="FunFam" id="3.30.565.10:FF:000014">
    <property type="entry name" value="Mismatch repair endonuclease pms1, putative"/>
    <property type="match status" value="1"/>
</dbReference>
<evidence type="ECO:0000313" key="7">
    <source>
        <dbReference type="Proteomes" id="UP000629468"/>
    </source>
</evidence>
<dbReference type="CDD" id="cd03484">
    <property type="entry name" value="MutL_Trans_hPMS_2_like"/>
    <property type="match status" value="1"/>
</dbReference>
<dbReference type="GO" id="GO:0016887">
    <property type="term" value="F:ATP hydrolysis activity"/>
    <property type="evidence" value="ECO:0007669"/>
    <property type="project" value="InterPro"/>
</dbReference>
<keyword evidence="2" id="KW-0227">DNA damage</keyword>
<feature type="compositionally biased region" description="Basic and acidic residues" evidence="3">
    <location>
        <begin position="642"/>
        <end position="651"/>
    </location>
</feature>
<dbReference type="SMART" id="SM01340">
    <property type="entry name" value="DNA_mis_repair"/>
    <property type="match status" value="1"/>
</dbReference>
<dbReference type="InterPro" id="IPR014721">
    <property type="entry name" value="Ribsml_uS5_D2-typ_fold_subgr"/>
</dbReference>
<dbReference type="PANTHER" id="PTHR10073">
    <property type="entry name" value="DNA MISMATCH REPAIR PROTEIN MLH, PMS, MUTL"/>
    <property type="match status" value="1"/>
</dbReference>
<dbReference type="Gene3D" id="3.30.1540.20">
    <property type="entry name" value="MutL, C-terminal domain, dimerisation subdomain"/>
    <property type="match status" value="1"/>
</dbReference>
<dbReference type="Pfam" id="PF01119">
    <property type="entry name" value="DNA_mis_repair"/>
    <property type="match status" value="1"/>
</dbReference>
<dbReference type="AlphaFoldDB" id="A0A8H7EW49"/>
<dbReference type="Gene3D" id="3.30.230.10">
    <property type="match status" value="1"/>
</dbReference>
<name>A0A8H7EW49_AGABI</name>
<evidence type="ECO:0000256" key="2">
    <source>
        <dbReference type="ARBA" id="ARBA00022763"/>
    </source>
</evidence>
<dbReference type="EMBL" id="JABXXO010000014">
    <property type="protein sequence ID" value="KAF7760691.1"/>
    <property type="molecule type" value="Genomic_DNA"/>
</dbReference>
<feature type="compositionally biased region" description="Polar residues" evidence="3">
    <location>
        <begin position="505"/>
        <end position="522"/>
    </location>
</feature>
<dbReference type="InterPro" id="IPR014762">
    <property type="entry name" value="DNA_mismatch_repair_CS"/>
</dbReference>
<dbReference type="PANTHER" id="PTHR10073:SF52">
    <property type="entry name" value="MISMATCH REPAIR ENDONUCLEASE PMS2"/>
    <property type="match status" value="1"/>
</dbReference>
<dbReference type="GO" id="GO:0030983">
    <property type="term" value="F:mismatched DNA binding"/>
    <property type="evidence" value="ECO:0007669"/>
    <property type="project" value="InterPro"/>
</dbReference>
<dbReference type="GO" id="GO:0140664">
    <property type="term" value="F:ATP-dependent DNA damage sensor activity"/>
    <property type="evidence" value="ECO:0007669"/>
    <property type="project" value="InterPro"/>
</dbReference>
<dbReference type="GO" id="GO:0032389">
    <property type="term" value="C:MutLalpha complex"/>
    <property type="evidence" value="ECO:0007669"/>
    <property type="project" value="TreeGrafter"/>
</dbReference>
<evidence type="ECO:0000259" key="5">
    <source>
        <dbReference type="SMART" id="SM01340"/>
    </source>
</evidence>
<dbReference type="CDD" id="cd16926">
    <property type="entry name" value="HATPase_MutL-MLH-PMS-like"/>
    <property type="match status" value="1"/>
</dbReference>
<dbReference type="SUPFAM" id="SSF54211">
    <property type="entry name" value="Ribosomal protein S5 domain 2-like"/>
    <property type="match status" value="1"/>
</dbReference>
<dbReference type="InterPro" id="IPR020568">
    <property type="entry name" value="Ribosomal_Su5_D2-typ_SF"/>
</dbReference>
<dbReference type="InterPro" id="IPR002099">
    <property type="entry name" value="MutL/Mlh/PMS"/>
</dbReference>
<dbReference type="InterPro" id="IPR042120">
    <property type="entry name" value="MutL_C_dimsub"/>
</dbReference>
<evidence type="ECO:0000259" key="4">
    <source>
        <dbReference type="SMART" id="SM00853"/>
    </source>
</evidence>
<evidence type="ECO:0000256" key="1">
    <source>
        <dbReference type="ARBA" id="ARBA00006082"/>
    </source>
</evidence>
<dbReference type="GO" id="GO:0061982">
    <property type="term" value="P:meiosis I cell cycle process"/>
    <property type="evidence" value="ECO:0007669"/>
    <property type="project" value="UniProtKB-ARBA"/>
</dbReference>
<comment type="similarity">
    <text evidence="1">Belongs to the DNA mismatch repair MutL/HexB family.</text>
</comment>
<dbReference type="Proteomes" id="UP000629468">
    <property type="component" value="Unassembled WGS sequence"/>
</dbReference>
<dbReference type="GO" id="GO:0006298">
    <property type="term" value="P:mismatch repair"/>
    <property type="evidence" value="ECO:0007669"/>
    <property type="project" value="InterPro"/>
</dbReference>
<accession>A0A8H7EW49</accession>